<feature type="compositionally biased region" description="Polar residues" evidence="1">
    <location>
        <begin position="111"/>
        <end position="124"/>
    </location>
</feature>
<feature type="region of interest" description="Disordered" evidence="1">
    <location>
        <begin position="1"/>
        <end position="42"/>
    </location>
</feature>
<keyword evidence="3" id="KW-1185">Reference proteome</keyword>
<reference evidence="2 3" key="1">
    <citation type="submission" date="2018-06" db="EMBL/GenBank/DDBJ databases">
        <title>Comparative genomics reveals the genomic features of Rhizophagus irregularis, R. cerebriforme, R. diaphanum and Gigaspora rosea, and their symbiotic lifestyle signature.</title>
        <authorList>
            <person name="Morin E."/>
            <person name="San Clemente H."/>
            <person name="Chen E.C.H."/>
            <person name="De La Providencia I."/>
            <person name="Hainaut M."/>
            <person name="Kuo A."/>
            <person name="Kohler A."/>
            <person name="Murat C."/>
            <person name="Tang N."/>
            <person name="Roy S."/>
            <person name="Loubradou J."/>
            <person name="Henrissat B."/>
            <person name="Grigoriev I.V."/>
            <person name="Corradi N."/>
            <person name="Roux C."/>
            <person name="Martin F.M."/>
        </authorList>
    </citation>
    <scope>NUCLEOTIDE SEQUENCE [LARGE SCALE GENOMIC DNA]</scope>
    <source>
        <strain evidence="2 3">DAOM 227022</strain>
    </source>
</reference>
<comment type="caution">
    <text evidence="2">The sequence shown here is derived from an EMBL/GenBank/DDBJ whole genome shotgun (WGS) entry which is preliminary data.</text>
</comment>
<gene>
    <name evidence="2" type="ORF">C1645_822767</name>
</gene>
<sequence length="134" mass="14943">MSVKSSSSNRVLRSSSNNFTKNQNINQSSSQQVVNPPNQNIEDLYEQNTMEIDNVTEDNIILQDIPQNSSSSSTPVPSNNNTLNNIINNTIKTMRHYENIEQPTVDDSIHATHNNNTPTSNSIKGKTKSHMITT</sequence>
<accession>A0A397T459</accession>
<name>A0A397T459_9GLOM</name>
<dbReference type="AlphaFoldDB" id="A0A397T459"/>
<feature type="compositionally biased region" description="Basic residues" evidence="1">
    <location>
        <begin position="125"/>
        <end position="134"/>
    </location>
</feature>
<evidence type="ECO:0000256" key="1">
    <source>
        <dbReference type="SAM" id="MobiDB-lite"/>
    </source>
</evidence>
<dbReference type="EMBL" id="QKYT01000167">
    <property type="protein sequence ID" value="RIA90927.1"/>
    <property type="molecule type" value="Genomic_DNA"/>
</dbReference>
<feature type="compositionally biased region" description="Low complexity" evidence="1">
    <location>
        <begin position="1"/>
        <end position="41"/>
    </location>
</feature>
<organism evidence="2 3">
    <name type="scientific">Glomus cerebriforme</name>
    <dbReference type="NCBI Taxonomy" id="658196"/>
    <lineage>
        <taxon>Eukaryota</taxon>
        <taxon>Fungi</taxon>
        <taxon>Fungi incertae sedis</taxon>
        <taxon>Mucoromycota</taxon>
        <taxon>Glomeromycotina</taxon>
        <taxon>Glomeromycetes</taxon>
        <taxon>Glomerales</taxon>
        <taxon>Glomeraceae</taxon>
        <taxon>Glomus</taxon>
    </lineage>
</organism>
<protein>
    <submittedName>
        <fullName evidence="2">Uncharacterized protein</fullName>
    </submittedName>
</protein>
<evidence type="ECO:0000313" key="3">
    <source>
        <dbReference type="Proteomes" id="UP000265703"/>
    </source>
</evidence>
<evidence type="ECO:0000313" key="2">
    <source>
        <dbReference type="EMBL" id="RIA90927.1"/>
    </source>
</evidence>
<feature type="region of interest" description="Disordered" evidence="1">
    <location>
        <begin position="111"/>
        <end position="134"/>
    </location>
</feature>
<proteinExistence type="predicted"/>
<dbReference type="Proteomes" id="UP000265703">
    <property type="component" value="Unassembled WGS sequence"/>
</dbReference>